<dbReference type="SMART" id="SM00448">
    <property type="entry name" value="REC"/>
    <property type="match status" value="1"/>
</dbReference>
<dbReference type="PANTHER" id="PTHR44591">
    <property type="entry name" value="STRESS RESPONSE REGULATOR PROTEIN 1"/>
    <property type="match status" value="1"/>
</dbReference>
<dbReference type="RefSeq" id="WP_048450941.1">
    <property type="nucleotide sequence ID" value="NZ_JBNNPJ010000088.1"/>
</dbReference>
<proteinExistence type="predicted"/>
<feature type="modified residue" description="4-aspartylphosphate" evidence="2">
    <location>
        <position position="55"/>
    </location>
</feature>
<dbReference type="InterPro" id="IPR001789">
    <property type="entry name" value="Sig_transdc_resp-reg_receiver"/>
</dbReference>
<dbReference type="GO" id="GO:0000160">
    <property type="term" value="P:phosphorelay signal transduction system"/>
    <property type="evidence" value="ECO:0007669"/>
    <property type="project" value="InterPro"/>
</dbReference>
<dbReference type="PROSITE" id="PS50110">
    <property type="entry name" value="RESPONSE_REGULATORY"/>
    <property type="match status" value="1"/>
</dbReference>
<organism evidence="4 5">
    <name type="scientific">Methylobacterium tarhaniae</name>
    <dbReference type="NCBI Taxonomy" id="1187852"/>
    <lineage>
        <taxon>Bacteria</taxon>
        <taxon>Pseudomonadati</taxon>
        <taxon>Pseudomonadota</taxon>
        <taxon>Alphaproteobacteria</taxon>
        <taxon>Hyphomicrobiales</taxon>
        <taxon>Methylobacteriaceae</taxon>
        <taxon>Methylobacterium</taxon>
    </lineage>
</organism>
<accession>A0A0J6T8T6</accession>
<dbReference type="Pfam" id="PF00072">
    <property type="entry name" value="Response_reg"/>
    <property type="match status" value="1"/>
</dbReference>
<feature type="domain" description="Response regulatory" evidence="3">
    <location>
        <begin position="6"/>
        <end position="120"/>
    </location>
</feature>
<protein>
    <submittedName>
        <fullName evidence="4">Chemotaxis protein CheY</fullName>
    </submittedName>
</protein>
<gene>
    <name evidence="4" type="ORF">VQ03_11160</name>
</gene>
<dbReference type="EMBL" id="LABZ01000070">
    <property type="protein sequence ID" value="KMO42292.1"/>
    <property type="molecule type" value="Genomic_DNA"/>
</dbReference>
<reference evidence="4 5" key="1">
    <citation type="submission" date="2015-03" db="EMBL/GenBank/DDBJ databases">
        <title>Genome sequencing of Methylobacterium tarhaniae DSM 25844.</title>
        <authorList>
            <person name="Chaudhry V."/>
            <person name="Patil P.B."/>
        </authorList>
    </citation>
    <scope>NUCLEOTIDE SEQUENCE [LARGE SCALE GENOMIC DNA]</scope>
    <source>
        <strain evidence="4 5">DSM 25844</strain>
    </source>
</reference>
<evidence type="ECO:0000313" key="5">
    <source>
        <dbReference type="Proteomes" id="UP000036449"/>
    </source>
</evidence>
<dbReference type="InterPro" id="IPR050595">
    <property type="entry name" value="Bact_response_regulator"/>
</dbReference>
<dbReference type="PANTHER" id="PTHR44591:SF25">
    <property type="entry name" value="CHEMOTAXIS TWO-COMPONENT RESPONSE REGULATOR"/>
    <property type="match status" value="1"/>
</dbReference>
<evidence type="ECO:0000256" key="2">
    <source>
        <dbReference type="PROSITE-ProRule" id="PRU00169"/>
    </source>
</evidence>
<dbReference type="OrthoDB" id="9782655at2"/>
<dbReference type="SUPFAM" id="SSF52172">
    <property type="entry name" value="CheY-like"/>
    <property type="match status" value="1"/>
</dbReference>
<dbReference type="InterPro" id="IPR011006">
    <property type="entry name" value="CheY-like_superfamily"/>
</dbReference>
<dbReference type="Proteomes" id="UP000036449">
    <property type="component" value="Unassembled WGS sequence"/>
</dbReference>
<sequence>MSNPPTIAIVDDDESVRTATASLVRSLGYAAQTYACAQDFLRDGPGSPPDCLITDVQMPGMTGVELQERLRAEGRTLPIIVVTAFASDALRRRALASGAFAFLEKPVGGDLMEQSLQRALENAGH</sequence>
<name>A0A0J6T8T6_9HYPH</name>
<dbReference type="Gene3D" id="3.40.50.2300">
    <property type="match status" value="1"/>
</dbReference>
<keyword evidence="5" id="KW-1185">Reference proteome</keyword>
<comment type="caution">
    <text evidence="4">The sequence shown here is derived from an EMBL/GenBank/DDBJ whole genome shotgun (WGS) entry which is preliminary data.</text>
</comment>
<keyword evidence="1 2" id="KW-0597">Phosphoprotein</keyword>
<evidence type="ECO:0000259" key="3">
    <source>
        <dbReference type="PROSITE" id="PS50110"/>
    </source>
</evidence>
<dbReference type="PATRIC" id="fig|1187852.3.peg.6138"/>
<evidence type="ECO:0000256" key="1">
    <source>
        <dbReference type="ARBA" id="ARBA00022553"/>
    </source>
</evidence>
<evidence type="ECO:0000313" key="4">
    <source>
        <dbReference type="EMBL" id="KMO42292.1"/>
    </source>
</evidence>
<dbReference type="AlphaFoldDB" id="A0A0J6T8T6"/>